<gene>
    <name evidence="2" type="ORF">ABB37_08592</name>
</gene>
<protein>
    <submittedName>
        <fullName evidence="2">Uncharacterized protein</fullName>
    </submittedName>
</protein>
<evidence type="ECO:0000256" key="1">
    <source>
        <dbReference type="SAM" id="MobiDB-lite"/>
    </source>
</evidence>
<dbReference type="Proteomes" id="UP000037923">
    <property type="component" value="Unassembled WGS sequence"/>
</dbReference>
<dbReference type="OMA" id="AMVPHAE"/>
<comment type="caution">
    <text evidence="2">The sequence shown here is derived from an EMBL/GenBank/DDBJ whole genome shotgun (WGS) entry which is preliminary data.</text>
</comment>
<keyword evidence="3" id="KW-1185">Reference proteome</keyword>
<name>A0A0N0DS10_LEPPY</name>
<dbReference type="AlphaFoldDB" id="A0A0N0DS10"/>
<proteinExistence type="predicted"/>
<accession>A0A0N0DS10</accession>
<reference evidence="2 3" key="1">
    <citation type="submission" date="2015-07" db="EMBL/GenBank/DDBJ databases">
        <title>High-quality genome of monoxenous trypanosomatid Leptomonas pyrrhocoris.</title>
        <authorList>
            <person name="Flegontov P."/>
            <person name="Butenko A."/>
            <person name="Firsov S."/>
            <person name="Vlcek C."/>
            <person name="Logacheva M.D."/>
            <person name="Field M."/>
            <person name="Filatov D."/>
            <person name="Flegontova O."/>
            <person name="Gerasimov E."/>
            <person name="Jackson A.P."/>
            <person name="Kelly S."/>
            <person name="Opperdoes F."/>
            <person name="O'Reilly A."/>
            <person name="Votypka J."/>
            <person name="Yurchenko V."/>
            <person name="Lukes J."/>
        </authorList>
    </citation>
    <scope>NUCLEOTIDE SEQUENCE [LARGE SCALE GENOMIC DNA]</scope>
    <source>
        <strain evidence="2">H10</strain>
    </source>
</reference>
<evidence type="ECO:0000313" key="3">
    <source>
        <dbReference type="Proteomes" id="UP000037923"/>
    </source>
</evidence>
<sequence length="572" mass="59696">MRSLRLGAVYGGNSLLQRPVSSAVSPSPAIIPECRFVASPAPSAPGAFTRAKPTTVALAITWGRRWYATAAAKPASTPAAATPAATTFSRLSTAAEAAAELQRWVGSVSDIGTATTTSDGTPPLVLSGKSLVLCVTALQLREAEHTIQLRSSRTINGSSNSDAKSGSGAAAPPSLVQQYLTALARHVYVHCNAGGKPHAAWQIFADVEKNALCADVLYTALHFLQHHAFDGAPQPASARHSEGEQQTPADYDAKCAARDLEVTFEAVEVLLAGWQIAEVHRVAAAAAAVGSPSTTAAMVPAAEAAAFYIGAVVHLAHAPLGCGATPPAATTTTTGTATTRPSPFLTLPPAKQQYWQQAAQQLTTVLYLALLVTNTSTTDALLVNQAFRGAVRAAYDVPTTRFGVVRSMHYMVTVAVPYVARSMSTILDVVRAQQTEAARAAAAAVKATQQQRTLADTSKRAMPTFAQKGRGGEGQREAAAGGGGTGRSSDRMNKLTLVIVCVAAVVYMASSNTELLWWSAGDTSPSADKEEQQASELHQTYQKLSAMATSATAPQIVPGEEPESLVNALQRK</sequence>
<organism evidence="2 3">
    <name type="scientific">Leptomonas pyrrhocoris</name>
    <name type="common">Firebug parasite</name>
    <dbReference type="NCBI Taxonomy" id="157538"/>
    <lineage>
        <taxon>Eukaryota</taxon>
        <taxon>Discoba</taxon>
        <taxon>Euglenozoa</taxon>
        <taxon>Kinetoplastea</taxon>
        <taxon>Metakinetoplastina</taxon>
        <taxon>Trypanosomatida</taxon>
        <taxon>Trypanosomatidae</taxon>
        <taxon>Leishmaniinae</taxon>
        <taxon>Leptomonas</taxon>
    </lineage>
</organism>
<evidence type="ECO:0000313" key="2">
    <source>
        <dbReference type="EMBL" id="KPA75291.1"/>
    </source>
</evidence>
<dbReference type="GeneID" id="26908876"/>
<feature type="region of interest" description="Disordered" evidence="1">
    <location>
        <begin position="458"/>
        <end position="488"/>
    </location>
</feature>
<dbReference type="OrthoDB" id="267134at2759"/>
<dbReference type="VEuPathDB" id="TriTrypDB:LpyrH10_25_0900"/>
<dbReference type="EMBL" id="LGTL01000025">
    <property type="protein sequence ID" value="KPA75291.1"/>
    <property type="molecule type" value="Genomic_DNA"/>
</dbReference>
<feature type="compositionally biased region" description="Low complexity" evidence="1">
    <location>
        <begin position="156"/>
        <end position="170"/>
    </location>
</feature>
<dbReference type="RefSeq" id="XP_015653730.1">
    <property type="nucleotide sequence ID" value="XM_015807648.1"/>
</dbReference>
<feature type="region of interest" description="Disordered" evidence="1">
    <location>
        <begin position="552"/>
        <end position="572"/>
    </location>
</feature>
<feature type="region of interest" description="Disordered" evidence="1">
    <location>
        <begin position="151"/>
        <end position="170"/>
    </location>
</feature>